<dbReference type="STRING" id="93064.BRX40_04495"/>
<evidence type="ECO:0000259" key="3">
    <source>
        <dbReference type="PROSITE" id="PS51186"/>
    </source>
</evidence>
<dbReference type="Proteomes" id="UP000185161">
    <property type="component" value="Chromosome"/>
</dbReference>
<dbReference type="InterPro" id="IPR016181">
    <property type="entry name" value="Acyl_CoA_acyltransferase"/>
</dbReference>
<evidence type="ECO:0000313" key="7">
    <source>
        <dbReference type="Proteomes" id="UP000286681"/>
    </source>
</evidence>
<keyword evidence="2" id="KW-0012">Acyltransferase</keyword>
<accession>A0A1L6J7A0</accession>
<dbReference type="PANTHER" id="PTHR43800">
    <property type="entry name" value="PEPTIDYL-LYSINE N-ACETYLTRANSFERASE YJAB"/>
    <property type="match status" value="1"/>
</dbReference>
<reference evidence="6" key="2">
    <citation type="submission" date="2016-12" db="EMBL/GenBank/DDBJ databases">
        <title>Whole genome sequencing of Sphingomonas sp. ABOJV.</title>
        <authorList>
            <person name="Conlan S."/>
            <person name="Thomas P.J."/>
            <person name="Mullikin J."/>
            <person name="Palmore T.N."/>
            <person name="Frank K.M."/>
            <person name="Segre J.A."/>
        </authorList>
    </citation>
    <scope>NUCLEOTIDE SEQUENCE [LARGE SCALE GENOMIC DNA]</scope>
    <source>
        <strain evidence="6">ABOJV</strain>
    </source>
</reference>
<dbReference type="EMBL" id="QQWO01000001">
    <property type="protein sequence ID" value="RSV08175.1"/>
    <property type="molecule type" value="Genomic_DNA"/>
</dbReference>
<dbReference type="InterPro" id="IPR000182">
    <property type="entry name" value="GNAT_dom"/>
</dbReference>
<evidence type="ECO:0000256" key="2">
    <source>
        <dbReference type="ARBA" id="ARBA00023315"/>
    </source>
</evidence>
<keyword evidence="1 4" id="KW-0808">Transferase</keyword>
<keyword evidence="6" id="KW-1185">Reference proteome</keyword>
<name>A0A1L6J7A0_9SPHN</name>
<evidence type="ECO:0000313" key="5">
    <source>
        <dbReference type="EMBL" id="RSV08175.1"/>
    </source>
</evidence>
<dbReference type="RefSeq" id="WP_075150797.1">
    <property type="nucleotide sequence ID" value="NZ_QLJC01000001.1"/>
</dbReference>
<dbReference type="EMBL" id="CP018820">
    <property type="protein sequence ID" value="APR51789.1"/>
    <property type="molecule type" value="Genomic_DNA"/>
</dbReference>
<dbReference type="PROSITE" id="PS51186">
    <property type="entry name" value="GNAT"/>
    <property type="match status" value="1"/>
</dbReference>
<dbReference type="PANTHER" id="PTHR43800:SF1">
    <property type="entry name" value="PEPTIDYL-LYSINE N-ACETYLTRANSFERASE YJAB"/>
    <property type="match status" value="1"/>
</dbReference>
<feature type="domain" description="N-acetyltransferase" evidence="3">
    <location>
        <begin position="11"/>
        <end position="159"/>
    </location>
</feature>
<dbReference type="SUPFAM" id="SSF55729">
    <property type="entry name" value="Acyl-CoA N-acyltransferases (Nat)"/>
    <property type="match status" value="1"/>
</dbReference>
<gene>
    <name evidence="4" type="ORF">BRX40_04495</name>
    <name evidence="5" type="ORF">CA257_01515</name>
</gene>
<protein>
    <submittedName>
        <fullName evidence="4">GNAT family N-acetyltransferase</fullName>
    </submittedName>
</protein>
<evidence type="ECO:0000313" key="4">
    <source>
        <dbReference type="EMBL" id="APR51789.1"/>
    </source>
</evidence>
<dbReference type="KEGG" id="skr:BRX40_04495"/>
<organism evidence="4 6">
    <name type="scientific">Sphingomonas koreensis</name>
    <dbReference type="NCBI Taxonomy" id="93064"/>
    <lineage>
        <taxon>Bacteria</taxon>
        <taxon>Pseudomonadati</taxon>
        <taxon>Pseudomonadota</taxon>
        <taxon>Alphaproteobacteria</taxon>
        <taxon>Sphingomonadales</taxon>
        <taxon>Sphingomonadaceae</taxon>
        <taxon>Sphingomonas</taxon>
    </lineage>
</organism>
<evidence type="ECO:0000256" key="1">
    <source>
        <dbReference type="ARBA" id="ARBA00022679"/>
    </source>
</evidence>
<dbReference type="Gene3D" id="3.40.630.30">
    <property type="match status" value="1"/>
</dbReference>
<sequence length="191" mass="20644">MSGQGHARAEITIRRCDPADHAEICAVINAAAEAYRGVIPADRWHDPYMPADALASELADGVAFSGCVAHGQLIGVMGVQHRQNVDLIRHAYVLPEWQGHGIGSHLLEHLRQGAERPILIGTWKAADWAIRFYERHGFVCVHDSDIAPLLHTYWQVPARQIATSVVLASPPLSSEAARALIAGVKPSDGSG</sequence>
<evidence type="ECO:0000313" key="6">
    <source>
        <dbReference type="Proteomes" id="UP000185161"/>
    </source>
</evidence>
<dbReference type="Pfam" id="PF13508">
    <property type="entry name" value="Acetyltransf_7"/>
    <property type="match status" value="1"/>
</dbReference>
<dbReference type="OrthoDB" id="9799681at2"/>
<dbReference type="Proteomes" id="UP000286681">
    <property type="component" value="Unassembled WGS sequence"/>
</dbReference>
<reference evidence="5 7" key="3">
    <citation type="submission" date="2018-07" db="EMBL/GenBank/DDBJ databases">
        <title>Genomic and Epidemiologic Investigation of an Indolent Hospital Outbreak.</title>
        <authorList>
            <person name="Johnson R.C."/>
            <person name="Deming C."/>
            <person name="Conlan S."/>
            <person name="Zellmer C.J."/>
            <person name="Michelin A.V."/>
            <person name="Lee-Lin S."/>
            <person name="Thomas P.J."/>
            <person name="Park M."/>
            <person name="Weingarten R.A."/>
            <person name="Less J."/>
            <person name="Dekker J.P."/>
            <person name="Frank K.M."/>
            <person name="Musser K.A."/>
            <person name="Mcquiston J.R."/>
            <person name="Henderson D.K."/>
            <person name="Lau A.F."/>
            <person name="Palmore T.N."/>
            <person name="Segre J.A."/>
        </authorList>
    </citation>
    <scope>NUCLEOTIDE SEQUENCE [LARGE SCALE GENOMIC DNA]</scope>
    <source>
        <strain evidence="5 7">SK-NIH.Env10_0317</strain>
    </source>
</reference>
<reference evidence="4" key="1">
    <citation type="submission" date="2016-12" db="EMBL/GenBank/DDBJ databases">
        <title>Whole genome sequencing of Sphingomonas koreensis.</title>
        <authorList>
            <person name="Conlan S."/>
            <person name="Thomas P.J."/>
            <person name="Mullikin J."/>
            <person name="Palmore T.N."/>
            <person name="Frank K.M."/>
            <person name="Segre J.A."/>
        </authorList>
    </citation>
    <scope>NUCLEOTIDE SEQUENCE</scope>
    <source>
        <strain evidence="4">ABOJV</strain>
    </source>
</reference>
<dbReference type="CDD" id="cd04301">
    <property type="entry name" value="NAT_SF"/>
    <property type="match status" value="1"/>
</dbReference>
<dbReference type="GO" id="GO:0016747">
    <property type="term" value="F:acyltransferase activity, transferring groups other than amino-acyl groups"/>
    <property type="evidence" value="ECO:0007669"/>
    <property type="project" value="InterPro"/>
</dbReference>
<dbReference type="AlphaFoldDB" id="A0A1L6J7A0"/>
<proteinExistence type="predicted"/>